<feature type="signal peptide" evidence="2">
    <location>
        <begin position="1"/>
        <end position="17"/>
    </location>
</feature>
<evidence type="ECO:0000313" key="3">
    <source>
        <dbReference type="Proteomes" id="UP000504606"/>
    </source>
</evidence>
<dbReference type="OrthoDB" id="6750008at2759"/>
<accession>A0A9C6WZ05</accession>
<proteinExistence type="predicted"/>
<name>A0A9C6WZ05_FRAOC</name>
<reference evidence="4" key="1">
    <citation type="submission" date="2025-08" db="UniProtKB">
        <authorList>
            <consortium name="RefSeq"/>
        </authorList>
    </citation>
    <scope>IDENTIFICATION</scope>
    <source>
        <tissue evidence="4">Whole organism</tissue>
    </source>
</reference>
<evidence type="ECO:0000256" key="2">
    <source>
        <dbReference type="SAM" id="SignalP"/>
    </source>
</evidence>
<gene>
    <name evidence="4" type="primary">LOC127749733</name>
</gene>
<feature type="region of interest" description="Disordered" evidence="1">
    <location>
        <begin position="236"/>
        <end position="275"/>
    </location>
</feature>
<feature type="compositionally biased region" description="Low complexity" evidence="1">
    <location>
        <begin position="260"/>
        <end position="272"/>
    </location>
</feature>
<feature type="compositionally biased region" description="Polar residues" evidence="1">
    <location>
        <begin position="476"/>
        <end position="485"/>
    </location>
</feature>
<evidence type="ECO:0000256" key="1">
    <source>
        <dbReference type="SAM" id="MobiDB-lite"/>
    </source>
</evidence>
<dbReference type="Proteomes" id="UP000504606">
    <property type="component" value="Unplaced"/>
</dbReference>
<keyword evidence="2" id="KW-0732">Signal</keyword>
<dbReference type="KEGG" id="foc:127749733"/>
<feature type="region of interest" description="Disordered" evidence="1">
    <location>
        <begin position="33"/>
        <end position="57"/>
    </location>
</feature>
<keyword evidence="3" id="KW-1185">Reference proteome</keyword>
<feature type="chain" id="PRO_5039564967" evidence="2">
    <location>
        <begin position="18"/>
        <end position="485"/>
    </location>
</feature>
<dbReference type="GeneID" id="127749733"/>
<sequence>MLSRAVLLLAVLSAALSAEVPESHIMHVPRHGLPQQVPQAAPPAQPAAPTGPQTPAEERSLKLIKHAPLLTKLALKPKFPFGFKEKFPFGLKKKLPAFLGGTAAAAAATGAAGAAGAGGLGALGIQGLDFSKLSSNDAAILHQYPVWKVHRYNGIDLRPVRLGAPGPSGPYPAAAPAAPYPAEEPKQVYGPPPKEVSVPEPVYGPPAEAYGPPAETYGPPAEAYGPPADIYGPPAQTYGPPAETYGPPAEVYGPPAETYGPPAGASAEAAPGGDEGLEALSQLGALTDFLPGGGSGSGSGPLASLGNLGSLFTSGRSKGEIFSTLSKLKQNFPEIIKSAVGSAPAPAPESAVYHPPAPSGIHGLFKGHPLFSKFANGFSGAGSHVPLPPLPELPTLPEIKGLKEIPGIPALPHIKLPTKYIAQGGPYVSVRYPTQPASAISPRGQQLPIPAAAPTFALVSTTESSPHRGFKLARASQGTVGDSVE</sequence>
<dbReference type="RefSeq" id="XP_052125104.1">
    <property type="nucleotide sequence ID" value="XM_052269144.1"/>
</dbReference>
<evidence type="ECO:0000313" key="4">
    <source>
        <dbReference type="RefSeq" id="XP_052125104.1"/>
    </source>
</evidence>
<feature type="region of interest" description="Disordered" evidence="1">
    <location>
        <begin position="463"/>
        <end position="485"/>
    </location>
</feature>
<protein>
    <submittedName>
        <fullName evidence="4">Transcription initiation factor TFIID subunit 4-like</fullName>
    </submittedName>
</protein>
<dbReference type="AlphaFoldDB" id="A0A9C6WZ05"/>
<organism evidence="3 4">
    <name type="scientific">Frankliniella occidentalis</name>
    <name type="common">Western flower thrips</name>
    <name type="synonym">Euthrips occidentalis</name>
    <dbReference type="NCBI Taxonomy" id="133901"/>
    <lineage>
        <taxon>Eukaryota</taxon>
        <taxon>Metazoa</taxon>
        <taxon>Ecdysozoa</taxon>
        <taxon>Arthropoda</taxon>
        <taxon>Hexapoda</taxon>
        <taxon>Insecta</taxon>
        <taxon>Pterygota</taxon>
        <taxon>Neoptera</taxon>
        <taxon>Paraneoptera</taxon>
        <taxon>Thysanoptera</taxon>
        <taxon>Terebrantia</taxon>
        <taxon>Thripoidea</taxon>
        <taxon>Thripidae</taxon>
        <taxon>Frankliniella</taxon>
    </lineage>
</organism>